<organism evidence="16 17">
    <name type="scientific">Ignatzschineria larvae DSM 13226</name>
    <dbReference type="NCBI Taxonomy" id="1111732"/>
    <lineage>
        <taxon>Bacteria</taxon>
        <taxon>Pseudomonadati</taxon>
        <taxon>Pseudomonadota</taxon>
        <taxon>Gammaproteobacteria</taxon>
        <taxon>Cardiobacteriales</taxon>
        <taxon>Ignatzschineriaceae</taxon>
        <taxon>Ignatzschineria</taxon>
    </lineage>
</organism>
<evidence type="ECO:0000256" key="4">
    <source>
        <dbReference type="ARBA" id="ARBA00022490"/>
    </source>
</evidence>
<proteinExistence type="inferred from homology"/>
<dbReference type="PROSITE" id="PS51918">
    <property type="entry name" value="RADICAL_SAM"/>
    <property type="match status" value="1"/>
</dbReference>
<dbReference type="RefSeq" id="WP_051396090.1">
    <property type="nucleotide sequence ID" value="NZ_AZOD01000006.1"/>
</dbReference>
<dbReference type="SFLD" id="SFLDF00275">
    <property type="entry name" value="adenosine_C2_methyltransferase"/>
    <property type="match status" value="1"/>
</dbReference>
<dbReference type="InterPro" id="IPR027492">
    <property type="entry name" value="RNA_MTrfase_RlmN"/>
</dbReference>
<protein>
    <recommendedName>
        <fullName evidence="14">Dual-specificity RNA methyltransferase RlmN</fullName>
        <ecNumber evidence="14">2.1.1.192</ecNumber>
    </recommendedName>
    <alternativeName>
        <fullName evidence="14">23S rRNA (adenine(2503)-C(2))-methyltransferase</fullName>
    </alternativeName>
    <alternativeName>
        <fullName evidence="14">23S rRNA m2A2503 methyltransferase</fullName>
    </alternativeName>
    <alternativeName>
        <fullName evidence="14">Ribosomal RNA large subunit methyltransferase N</fullName>
    </alternativeName>
    <alternativeName>
        <fullName evidence="14">tRNA (adenine(37)-C(2))-methyltransferase</fullName>
    </alternativeName>
    <alternativeName>
        <fullName evidence="14">tRNA m2A37 methyltransferase</fullName>
    </alternativeName>
</protein>
<evidence type="ECO:0000256" key="3">
    <source>
        <dbReference type="ARBA" id="ARBA00022485"/>
    </source>
</evidence>
<feature type="binding site" evidence="14">
    <location>
        <position position="212"/>
    </location>
    <ligand>
        <name>S-adenosyl-L-methionine</name>
        <dbReference type="ChEBI" id="CHEBI:59789"/>
    </ligand>
</feature>
<evidence type="ECO:0000256" key="9">
    <source>
        <dbReference type="ARBA" id="ARBA00022694"/>
    </source>
</evidence>
<dbReference type="InterPro" id="IPR048641">
    <property type="entry name" value="RlmN_N"/>
</dbReference>
<evidence type="ECO:0000256" key="10">
    <source>
        <dbReference type="ARBA" id="ARBA00022723"/>
    </source>
</evidence>
<reference evidence="16 17" key="1">
    <citation type="submission" date="2024-03" db="EMBL/GenBank/DDBJ databases">
        <title>Complete Genome Sequence and Annotation of Ignatzschineria larvae DSM 13226.</title>
        <authorList>
            <person name="Cantrell E."/>
            <person name="Burcham Z.M."/>
        </authorList>
    </citation>
    <scope>NUCLEOTIDE SEQUENCE [LARGE SCALE GENOMIC DNA]</scope>
    <source>
        <strain evidence="16 17">DSM 13226</strain>
    </source>
</reference>
<keyword evidence="9 14" id="KW-0819">tRNA processing</keyword>
<dbReference type="PANTHER" id="PTHR30544">
    <property type="entry name" value="23S RRNA METHYLTRANSFERASE"/>
    <property type="match status" value="1"/>
</dbReference>
<dbReference type="EMBL" id="CP150637">
    <property type="protein sequence ID" value="WZW88066.1"/>
    <property type="molecule type" value="Genomic_DNA"/>
</dbReference>
<dbReference type="SUPFAM" id="SSF102114">
    <property type="entry name" value="Radical SAM enzymes"/>
    <property type="match status" value="1"/>
</dbReference>
<evidence type="ECO:0000256" key="13">
    <source>
        <dbReference type="ARBA" id="ARBA00023157"/>
    </source>
</evidence>
<feature type="binding site" evidence="14">
    <location>
        <position position="310"/>
    </location>
    <ligand>
        <name>S-adenosyl-L-methionine</name>
        <dbReference type="ChEBI" id="CHEBI:59789"/>
    </ligand>
</feature>
<dbReference type="CDD" id="cd01335">
    <property type="entry name" value="Radical_SAM"/>
    <property type="match status" value="1"/>
</dbReference>
<feature type="binding site" evidence="14">
    <location>
        <begin position="234"/>
        <end position="236"/>
    </location>
    <ligand>
        <name>S-adenosyl-L-methionine</name>
        <dbReference type="ChEBI" id="CHEBI:59789"/>
    </ligand>
</feature>
<feature type="binding site" evidence="14">
    <location>
        <begin position="180"/>
        <end position="181"/>
    </location>
    <ligand>
        <name>S-adenosyl-L-methionine</name>
        <dbReference type="ChEBI" id="CHEBI:59789"/>
    </ligand>
</feature>
<keyword evidence="3 14" id="KW-0004">4Fe-4S</keyword>
<comment type="cofactor">
    <cofactor evidence="14">
        <name>[4Fe-4S] cluster</name>
        <dbReference type="ChEBI" id="CHEBI:49883"/>
    </cofactor>
    <text evidence="14">Binds 1 [4Fe-4S] cluster. The cluster is coordinated with 3 cysteines and an exchangeable S-adenosyl-L-methionine.</text>
</comment>
<comment type="catalytic activity">
    <reaction evidence="14">
        <text>adenosine(2503) in 23S rRNA + 2 reduced [2Fe-2S]-[ferredoxin] + 2 S-adenosyl-L-methionine = 2-methyladenosine(2503) in 23S rRNA + 5'-deoxyadenosine + L-methionine + 2 oxidized [2Fe-2S]-[ferredoxin] + S-adenosyl-L-homocysteine</text>
        <dbReference type="Rhea" id="RHEA:42916"/>
        <dbReference type="Rhea" id="RHEA-COMP:10000"/>
        <dbReference type="Rhea" id="RHEA-COMP:10001"/>
        <dbReference type="Rhea" id="RHEA-COMP:10152"/>
        <dbReference type="Rhea" id="RHEA-COMP:10282"/>
        <dbReference type="ChEBI" id="CHEBI:17319"/>
        <dbReference type="ChEBI" id="CHEBI:33737"/>
        <dbReference type="ChEBI" id="CHEBI:33738"/>
        <dbReference type="ChEBI" id="CHEBI:57844"/>
        <dbReference type="ChEBI" id="CHEBI:57856"/>
        <dbReference type="ChEBI" id="CHEBI:59789"/>
        <dbReference type="ChEBI" id="CHEBI:74411"/>
        <dbReference type="ChEBI" id="CHEBI:74497"/>
        <dbReference type="EC" id="2.1.1.192"/>
    </reaction>
</comment>
<dbReference type="Gene3D" id="3.20.20.70">
    <property type="entry name" value="Aldolase class I"/>
    <property type="match status" value="1"/>
</dbReference>
<evidence type="ECO:0000256" key="14">
    <source>
        <dbReference type="HAMAP-Rule" id="MF_01849"/>
    </source>
</evidence>
<evidence type="ECO:0000313" key="16">
    <source>
        <dbReference type="EMBL" id="WZW88066.1"/>
    </source>
</evidence>
<keyword evidence="12 14" id="KW-0411">Iron-sulfur</keyword>
<feature type="active site" description="Proton acceptor" evidence="14">
    <location>
        <position position="103"/>
    </location>
</feature>
<dbReference type="Pfam" id="PF21016">
    <property type="entry name" value="RlmN_N"/>
    <property type="match status" value="1"/>
</dbReference>
<comment type="catalytic activity">
    <reaction evidence="14">
        <text>adenosine(37) in tRNA + 2 reduced [2Fe-2S]-[ferredoxin] + 2 S-adenosyl-L-methionine = 2-methyladenosine(37) in tRNA + 5'-deoxyadenosine + L-methionine + 2 oxidized [2Fe-2S]-[ferredoxin] + S-adenosyl-L-homocysteine</text>
        <dbReference type="Rhea" id="RHEA:43332"/>
        <dbReference type="Rhea" id="RHEA-COMP:10000"/>
        <dbReference type="Rhea" id="RHEA-COMP:10001"/>
        <dbReference type="Rhea" id="RHEA-COMP:10162"/>
        <dbReference type="Rhea" id="RHEA-COMP:10485"/>
        <dbReference type="ChEBI" id="CHEBI:17319"/>
        <dbReference type="ChEBI" id="CHEBI:33737"/>
        <dbReference type="ChEBI" id="CHEBI:33738"/>
        <dbReference type="ChEBI" id="CHEBI:57844"/>
        <dbReference type="ChEBI" id="CHEBI:57856"/>
        <dbReference type="ChEBI" id="CHEBI:59789"/>
        <dbReference type="ChEBI" id="CHEBI:74411"/>
        <dbReference type="ChEBI" id="CHEBI:74497"/>
        <dbReference type="EC" id="2.1.1.192"/>
    </reaction>
</comment>
<feature type="binding site" evidence="14">
    <location>
        <position position="127"/>
    </location>
    <ligand>
        <name>[4Fe-4S] cluster</name>
        <dbReference type="ChEBI" id="CHEBI:49883"/>
        <note>4Fe-4S-S-AdoMet</note>
    </ligand>
</feature>
<evidence type="ECO:0000256" key="6">
    <source>
        <dbReference type="ARBA" id="ARBA00022603"/>
    </source>
</evidence>
<evidence type="ECO:0000256" key="8">
    <source>
        <dbReference type="ARBA" id="ARBA00022691"/>
    </source>
</evidence>
<evidence type="ECO:0000256" key="1">
    <source>
        <dbReference type="ARBA" id="ARBA00004496"/>
    </source>
</evidence>
<dbReference type="SFLD" id="SFLDG01062">
    <property type="entry name" value="methyltransferase_(Class_A)"/>
    <property type="match status" value="1"/>
</dbReference>
<evidence type="ECO:0000256" key="2">
    <source>
        <dbReference type="ARBA" id="ARBA00007544"/>
    </source>
</evidence>
<dbReference type="EC" id="2.1.1.192" evidence="14"/>
<dbReference type="InterPro" id="IPR007197">
    <property type="entry name" value="rSAM"/>
</dbReference>
<keyword evidence="5 14" id="KW-0698">rRNA processing</keyword>
<keyword evidence="10 14" id="KW-0479">Metal-binding</keyword>
<evidence type="ECO:0000259" key="15">
    <source>
        <dbReference type="PROSITE" id="PS51918"/>
    </source>
</evidence>
<dbReference type="SFLD" id="SFLDS00029">
    <property type="entry name" value="Radical_SAM"/>
    <property type="match status" value="1"/>
</dbReference>
<dbReference type="Proteomes" id="UP001449178">
    <property type="component" value="Chromosome"/>
</dbReference>
<dbReference type="InterPro" id="IPR004383">
    <property type="entry name" value="rRNA_lsu_MTrfase_RlmN/Cfr"/>
</dbReference>
<keyword evidence="11 14" id="KW-0408">Iron</keyword>
<evidence type="ECO:0000256" key="11">
    <source>
        <dbReference type="ARBA" id="ARBA00023004"/>
    </source>
</evidence>
<keyword evidence="17" id="KW-1185">Reference proteome</keyword>
<dbReference type="Pfam" id="PF04055">
    <property type="entry name" value="Radical_SAM"/>
    <property type="match status" value="1"/>
</dbReference>
<feature type="active site" description="S-methylcysteine intermediate" evidence="14">
    <location>
        <position position="353"/>
    </location>
</feature>
<dbReference type="PIRSF" id="PIRSF006004">
    <property type="entry name" value="CHP00048"/>
    <property type="match status" value="1"/>
</dbReference>
<keyword evidence="7 14" id="KW-0808">Transferase</keyword>
<keyword evidence="6 14" id="KW-0489">Methyltransferase</keyword>
<comment type="similarity">
    <text evidence="2 14">Belongs to the radical SAM superfamily. RlmN family.</text>
</comment>
<evidence type="ECO:0000256" key="5">
    <source>
        <dbReference type="ARBA" id="ARBA00022552"/>
    </source>
</evidence>
<keyword evidence="4 14" id="KW-0963">Cytoplasm</keyword>
<dbReference type="InterPro" id="IPR013785">
    <property type="entry name" value="Aldolase_TIM"/>
</dbReference>
<evidence type="ECO:0000256" key="7">
    <source>
        <dbReference type="ARBA" id="ARBA00022679"/>
    </source>
</evidence>
<dbReference type="InterPro" id="IPR040072">
    <property type="entry name" value="Methyltransferase_A"/>
</dbReference>
<dbReference type="Gene3D" id="1.10.150.530">
    <property type="match status" value="1"/>
</dbReference>
<evidence type="ECO:0000313" key="17">
    <source>
        <dbReference type="Proteomes" id="UP001449178"/>
    </source>
</evidence>
<dbReference type="NCBIfam" id="TIGR00048">
    <property type="entry name" value="rRNA_mod_RlmN"/>
    <property type="match status" value="1"/>
</dbReference>
<feature type="domain" description="Radical SAM core" evidence="15">
    <location>
        <begin position="109"/>
        <end position="348"/>
    </location>
</feature>
<comment type="subcellular location">
    <subcellularLocation>
        <location evidence="1 14">Cytoplasm</location>
    </subcellularLocation>
</comment>
<comment type="function">
    <text evidence="14">Specifically methylates position 2 of adenine 2503 in 23S rRNA and position 2 of adenine 37 in tRNAs. m2A2503 modification seems to play a crucial role in the proofreading step occurring at the peptidyl transferase center and thus would serve to optimize ribosomal fidelity.</text>
</comment>
<dbReference type="InterPro" id="IPR058240">
    <property type="entry name" value="rSAM_sf"/>
</dbReference>
<evidence type="ECO:0000256" key="12">
    <source>
        <dbReference type="ARBA" id="ARBA00023014"/>
    </source>
</evidence>
<keyword evidence="13 14" id="KW-1015">Disulfide bond</keyword>
<dbReference type="PANTHER" id="PTHR30544:SF5">
    <property type="entry name" value="RADICAL SAM CORE DOMAIN-CONTAINING PROTEIN"/>
    <property type="match status" value="1"/>
</dbReference>
<accession>A0ABZ3BZU1</accession>
<feature type="binding site" evidence="14">
    <location>
        <position position="123"/>
    </location>
    <ligand>
        <name>[4Fe-4S] cluster</name>
        <dbReference type="ChEBI" id="CHEBI:49883"/>
        <note>4Fe-4S-S-AdoMet</note>
    </ligand>
</feature>
<dbReference type="GO" id="GO:0032259">
    <property type="term" value="P:methylation"/>
    <property type="evidence" value="ECO:0007669"/>
    <property type="project" value="UniProtKB-KW"/>
</dbReference>
<keyword evidence="8 14" id="KW-0949">S-adenosyl-L-methionine</keyword>
<feature type="disulfide bond" description="(transient)" evidence="14">
    <location>
        <begin position="116"/>
        <end position="353"/>
    </location>
</feature>
<sequence>MLDVNIKVENAKPQTNLYSLTFDDLKEFCLSIGEKPYRATQIMKWLYHKGVRSIDEMTDVSKKTREKLKEITTLSLPEVVLDHLSEDGTRKWLIRLDSGNSIEMVYIPEDDRGTLCVSSQVGCALDCSFCATGKQGFNRNLAVEEIVGQLMIAKLLLNDFEEIDNFTPRKVTNVVFMGMGEPLLNYRNVVSAMKIMLDDYGFGLSKRRVTLSTSGVVPALYRLKEDIDVALAISLHAPYNTLRDELVPINQKYPINELLDACRNYIDGTNKKITWEYVLLRGVNDRDEDAHALARLIRNIPGKVNLIPFNPFDGVDYQTSDRKQIDHFRSILMGYGLVAVTRKTRGDDVDAACGQLAGRVKDRTKRTISQEEVVQGEVAQKDLTQEALVTELA</sequence>
<gene>
    <name evidence="14 16" type="primary">rlmN</name>
    <name evidence="16" type="ORF">WMO13_01385</name>
</gene>
<dbReference type="HAMAP" id="MF_01849">
    <property type="entry name" value="RNA_methyltr_RlmN"/>
    <property type="match status" value="1"/>
</dbReference>
<name>A0ABZ3BZU1_9GAMM</name>
<dbReference type="GO" id="GO:0008168">
    <property type="term" value="F:methyltransferase activity"/>
    <property type="evidence" value="ECO:0007669"/>
    <property type="project" value="UniProtKB-KW"/>
</dbReference>
<comment type="miscellaneous">
    <text evidence="14">Reaction proceeds by a ping-pong mechanism involving intermediate methylation of a conserved cysteine residue.</text>
</comment>
<feature type="binding site" evidence="14">
    <location>
        <position position="130"/>
    </location>
    <ligand>
        <name>[4Fe-4S] cluster</name>
        <dbReference type="ChEBI" id="CHEBI:49883"/>
        <note>4Fe-4S-S-AdoMet</note>
    </ligand>
</feature>